<feature type="binding site" evidence="7">
    <location>
        <position position="154"/>
    </location>
    <ligand>
        <name>Fe cation</name>
        <dbReference type="ChEBI" id="CHEBI:24875"/>
        <label>2</label>
    </ligand>
</feature>
<dbReference type="InterPro" id="IPR029052">
    <property type="entry name" value="Metallo-depent_PP-like"/>
</dbReference>
<dbReference type="GO" id="GO:0004113">
    <property type="term" value="F:2',3'-cyclic-nucleotide 3'-phosphodiesterase activity"/>
    <property type="evidence" value="ECO:0007669"/>
    <property type="project" value="TreeGrafter"/>
</dbReference>
<evidence type="ECO:0000256" key="1">
    <source>
        <dbReference type="ARBA" id="ARBA00001965"/>
    </source>
</evidence>
<accession>B1HR46</accession>
<feature type="binding site" evidence="7">
    <location>
        <position position="181"/>
    </location>
    <ligand>
        <name>Fe cation</name>
        <dbReference type="ChEBI" id="CHEBI:24875"/>
        <label>1</label>
    </ligand>
</feature>
<evidence type="ECO:0000256" key="6">
    <source>
        <dbReference type="PIRSR" id="PIRSR004789-50"/>
    </source>
</evidence>
<evidence type="ECO:0000256" key="5">
    <source>
        <dbReference type="ARBA" id="ARBA00061401"/>
    </source>
</evidence>
<evidence type="ECO:0000313" key="9">
    <source>
        <dbReference type="Proteomes" id="UP000002164"/>
    </source>
</evidence>
<dbReference type="PANTHER" id="PTHR36303:SF1">
    <property type="entry name" value="2',3'-CYCLIC-NUCLEOTIDE 2'-PHOSPHODIESTERASE"/>
    <property type="match status" value="1"/>
</dbReference>
<dbReference type="SUPFAM" id="SSF56300">
    <property type="entry name" value="Metallo-dependent phosphatases"/>
    <property type="match status" value="1"/>
</dbReference>
<reference evidence="8 9" key="1">
    <citation type="journal article" date="2008" name="J. Bacteriol.">
        <title>Complete genome sequence of the mosquitocidal bacterium Bacillus sphaericus C3-41 and comparison with those of closely related Bacillus species.</title>
        <authorList>
            <person name="Hu X."/>
            <person name="Fan W."/>
            <person name="Han B."/>
            <person name="Liu H."/>
            <person name="Zheng D."/>
            <person name="Li Q."/>
            <person name="Dong W."/>
            <person name="Yan J."/>
            <person name="Gao M."/>
            <person name="Berry C."/>
            <person name="Yuan Z."/>
        </authorList>
    </citation>
    <scope>NUCLEOTIDE SEQUENCE [LARGE SCALE GENOMIC DNA]</scope>
    <source>
        <strain evidence="8 9">C3-41</strain>
    </source>
</reference>
<evidence type="ECO:0000256" key="4">
    <source>
        <dbReference type="ARBA" id="ARBA00023004"/>
    </source>
</evidence>
<keyword evidence="3" id="KW-0378">Hydrolase</keyword>
<sequence length="269" mass="29937">MVEKMKVLFIGDIVGSIGRDAVEKYLPRLKKKYNVDVVIANGENAAAGRGITRNIYNDLLQMGVDVITMGNHTWDNKDIFDFIDDADYLIRPANFSEEAPGKGMVQISKNGVTISVINLHGRVFLPPHEDPFAMAEKLIEEARQTSPLVFVDFHAEATSEKIALGWHLDGKASAVVGTHTHVQTADARIYPNGTAYITDVGMTGPYDEILGMTKESVIYKFQTNMPSRFEVPKKGREVLSGFFVEIDNQTGKAKSCERIYINEDYPFQG</sequence>
<feature type="binding site" evidence="7">
    <location>
        <position position="43"/>
    </location>
    <ligand>
        <name>Fe cation</name>
        <dbReference type="ChEBI" id="CHEBI:24875"/>
        <label>1</label>
    </ligand>
</feature>
<protein>
    <recommendedName>
        <fullName evidence="10">Metallophosphoesterase</fullName>
    </recommendedName>
</protein>
<feature type="binding site" evidence="7">
    <location>
        <position position="71"/>
    </location>
    <ligand>
        <name>Fe cation</name>
        <dbReference type="ChEBI" id="CHEBI:24875"/>
        <label>2</label>
    </ligand>
</feature>
<evidence type="ECO:0000256" key="2">
    <source>
        <dbReference type="ARBA" id="ARBA00022723"/>
    </source>
</evidence>
<gene>
    <name evidence="8" type="ordered locus">Bsph_1639</name>
</gene>
<feature type="binding site" evidence="7">
    <location>
        <position position="43"/>
    </location>
    <ligand>
        <name>Fe cation</name>
        <dbReference type="ChEBI" id="CHEBI:24875"/>
        <label>2</label>
    </ligand>
</feature>
<dbReference type="PIRSF" id="PIRSF004789">
    <property type="entry name" value="DR1281"/>
    <property type="match status" value="1"/>
</dbReference>
<organism evidence="8 9">
    <name type="scientific">Lysinibacillus sphaericus (strain C3-41)</name>
    <dbReference type="NCBI Taxonomy" id="444177"/>
    <lineage>
        <taxon>Bacteria</taxon>
        <taxon>Bacillati</taxon>
        <taxon>Bacillota</taxon>
        <taxon>Bacilli</taxon>
        <taxon>Bacillales</taxon>
        <taxon>Bacillaceae</taxon>
        <taxon>Lysinibacillus</taxon>
    </lineage>
</organism>
<dbReference type="EMBL" id="CP000817">
    <property type="protein sequence ID" value="ACA39237.1"/>
    <property type="molecule type" value="Genomic_DNA"/>
</dbReference>
<comment type="cofactor">
    <cofactor evidence="1">
        <name>Fe(3+)</name>
        <dbReference type="ChEBI" id="CHEBI:29034"/>
    </cofactor>
</comment>
<evidence type="ECO:0000256" key="7">
    <source>
        <dbReference type="PIRSR" id="PIRSR004789-51"/>
    </source>
</evidence>
<dbReference type="PANTHER" id="PTHR36303">
    <property type="entry name" value="2',3'-CYCLIC-NUCLEOTIDE 2'-PHOSPHODIESTERASE"/>
    <property type="match status" value="1"/>
</dbReference>
<feature type="binding site" evidence="7">
    <location>
        <position position="12"/>
    </location>
    <ligand>
        <name>Fe cation</name>
        <dbReference type="ChEBI" id="CHEBI:24875"/>
        <label>1</label>
    </ligand>
</feature>
<dbReference type="InterPro" id="IPR005235">
    <property type="entry name" value="YmdB-like"/>
</dbReference>
<name>B1HR46_LYSSC</name>
<evidence type="ECO:0000256" key="3">
    <source>
        <dbReference type="ARBA" id="ARBA00022801"/>
    </source>
</evidence>
<dbReference type="KEGG" id="lsp:Bsph_1639"/>
<keyword evidence="4" id="KW-0408">Iron</keyword>
<evidence type="ECO:0008006" key="10">
    <source>
        <dbReference type="Google" id="ProtNLM"/>
    </source>
</evidence>
<dbReference type="HOGENOM" id="CLU_068238_0_0_9"/>
<dbReference type="EnsemblBacteria" id="ACA39237">
    <property type="protein sequence ID" value="ACA39237"/>
    <property type="gene ID" value="Bsph_1639"/>
</dbReference>
<dbReference type="CDD" id="cd07382">
    <property type="entry name" value="MPP_DR1281"/>
    <property type="match status" value="1"/>
</dbReference>
<comment type="similarity">
    <text evidence="5">Belongs to the YmdB-like family.</text>
</comment>
<feature type="active site" description="Proton donor" evidence="6">
    <location>
        <position position="72"/>
    </location>
</feature>
<dbReference type="GO" id="GO:0046872">
    <property type="term" value="F:metal ion binding"/>
    <property type="evidence" value="ECO:0007669"/>
    <property type="project" value="UniProtKB-KW"/>
</dbReference>
<dbReference type="AlphaFoldDB" id="B1HR46"/>
<feature type="binding site" evidence="7">
    <location>
        <position position="179"/>
    </location>
    <ligand>
        <name>Fe cation</name>
        <dbReference type="ChEBI" id="CHEBI:24875"/>
        <label>2</label>
    </ligand>
</feature>
<keyword evidence="2 7" id="KW-0479">Metal-binding</keyword>
<dbReference type="Gene3D" id="3.60.21.10">
    <property type="match status" value="1"/>
</dbReference>
<dbReference type="Pfam" id="PF13277">
    <property type="entry name" value="YmdB"/>
    <property type="match status" value="1"/>
</dbReference>
<proteinExistence type="inferred from homology"/>
<dbReference type="Proteomes" id="UP000002164">
    <property type="component" value="Chromosome"/>
</dbReference>
<evidence type="ECO:0000313" key="8">
    <source>
        <dbReference type="EMBL" id="ACA39237.1"/>
    </source>
</evidence>
<dbReference type="NCBIfam" id="TIGR00282">
    <property type="entry name" value="TIGR00282 family metallophosphoesterase"/>
    <property type="match status" value="1"/>
</dbReference>
<feature type="binding site" evidence="7">
    <location>
        <position position="44"/>
    </location>
    <ligand>
        <name>Fe cation</name>
        <dbReference type="ChEBI" id="CHEBI:24875"/>
        <label>1</label>
    </ligand>
</feature>
<dbReference type="FunFam" id="3.60.21.10:FF:000016">
    <property type="entry name" value="Putative metallophosphoesterase"/>
    <property type="match status" value="1"/>
</dbReference>